<organism evidence="7 8">
    <name type="scientific">Volvox africanus</name>
    <dbReference type="NCBI Taxonomy" id="51714"/>
    <lineage>
        <taxon>Eukaryota</taxon>
        <taxon>Viridiplantae</taxon>
        <taxon>Chlorophyta</taxon>
        <taxon>core chlorophytes</taxon>
        <taxon>Chlorophyceae</taxon>
        <taxon>CS clade</taxon>
        <taxon>Chlamydomonadales</taxon>
        <taxon>Volvocaceae</taxon>
        <taxon>Volvox</taxon>
    </lineage>
</organism>
<feature type="compositionally biased region" description="Gly residues" evidence="4">
    <location>
        <begin position="460"/>
        <end position="469"/>
    </location>
</feature>
<dbReference type="PANTHER" id="PTHR11062:SF281">
    <property type="entry name" value="EXOSTOSIN-LIKE 2"/>
    <property type="match status" value="1"/>
</dbReference>
<keyword evidence="3" id="KW-0333">Golgi apparatus</keyword>
<keyword evidence="8" id="KW-1185">Reference proteome</keyword>
<comment type="subcellular location">
    <subcellularLocation>
        <location evidence="1">Golgi apparatus membrane</location>
        <topology evidence="1">Single-pass type II membrane protein</topology>
    </subcellularLocation>
</comment>
<evidence type="ECO:0000313" key="8">
    <source>
        <dbReference type="Proteomes" id="UP001165090"/>
    </source>
</evidence>
<dbReference type="InterPro" id="IPR040911">
    <property type="entry name" value="Exostosin_GT47"/>
</dbReference>
<feature type="region of interest" description="Disordered" evidence="4">
    <location>
        <begin position="444"/>
        <end position="469"/>
    </location>
</feature>
<dbReference type="PANTHER" id="PTHR11062">
    <property type="entry name" value="EXOSTOSIN HEPARAN SULFATE GLYCOSYLTRANSFERASE -RELATED"/>
    <property type="match status" value="1"/>
</dbReference>
<feature type="non-terminal residue" evidence="7">
    <location>
        <position position="1"/>
    </location>
</feature>
<proteinExistence type="inferred from homology"/>
<comment type="similarity">
    <text evidence="2">Belongs to the glycosyltransferase 47 family.</text>
</comment>
<accession>A0ABQ5S0V4</accession>
<dbReference type="EMBL" id="BSDZ01000014">
    <property type="protein sequence ID" value="GLI63088.1"/>
    <property type="molecule type" value="Genomic_DNA"/>
</dbReference>
<keyword evidence="5" id="KW-1133">Transmembrane helix</keyword>
<dbReference type="InterPro" id="IPR004263">
    <property type="entry name" value="Exostosin"/>
</dbReference>
<name>A0ABQ5S0V4_9CHLO</name>
<dbReference type="Proteomes" id="UP001165090">
    <property type="component" value="Unassembled WGS sequence"/>
</dbReference>
<comment type="caution">
    <text evidence="7">The sequence shown here is derived from an EMBL/GenBank/DDBJ whole genome shotgun (WGS) entry which is preliminary data.</text>
</comment>
<evidence type="ECO:0000256" key="4">
    <source>
        <dbReference type="SAM" id="MobiDB-lite"/>
    </source>
</evidence>
<evidence type="ECO:0000256" key="5">
    <source>
        <dbReference type="SAM" id="Phobius"/>
    </source>
</evidence>
<evidence type="ECO:0000313" key="7">
    <source>
        <dbReference type="EMBL" id="GLI63088.1"/>
    </source>
</evidence>
<feature type="transmembrane region" description="Helical" evidence="5">
    <location>
        <begin position="20"/>
        <end position="40"/>
    </location>
</feature>
<evidence type="ECO:0000256" key="2">
    <source>
        <dbReference type="ARBA" id="ARBA00010271"/>
    </source>
</evidence>
<feature type="domain" description="Exostosin GT47" evidence="6">
    <location>
        <begin position="126"/>
        <end position="413"/>
    </location>
</feature>
<sequence length="543" mass="58760">VLFKLHRCTENGVMVSLKLFGSYLGVHLAFLTLMVVLSAADFEKSRGFSTLDLLKLTQRACSVYIFNFEVEFPSLGRLLAPNATRHECDLTGLASTGGPLFKRTSLRNDDRASLHTTRGVLPARFSQHSGPWWIRNALATSPNLVHDIRDADIIFVDDFCYVAWSEAKVHDHRTWGLNEEMYLDPDIYLAAAYQSLLKHPAFKEKDGANFVFFHSHPALFLHHAVLCKPAFAAALHVVPEAQVRHNCGLPSSPGRHRMLVVPYASFPLYHTPMSAVAAAAASAAAAAELVALARPRLLYFRASCGGRSVGKALRRAVVEALRDVATAADGSGGALVLNASIVSCESYGWEDSCLREMAESRYCLVLPGDTASSRRLSEAVLMGCVPVFVGPPFAATPLSNIVRYDTFALAFEVQAKAVTWLSPGNQKRRQLQWQLQQQLQPVEGGQQLSGGGEGGELEPGSGGGGGGGSAAATAALWSTTRLAALRDLPAALQAVGRRNYEALSYHLATIRPAFSYVSDPDRGPLADLSDILYSRMCFQAEAA</sequence>
<dbReference type="Pfam" id="PF03016">
    <property type="entry name" value="Exostosin_GT47"/>
    <property type="match status" value="1"/>
</dbReference>
<evidence type="ECO:0000259" key="6">
    <source>
        <dbReference type="Pfam" id="PF03016"/>
    </source>
</evidence>
<reference evidence="7 8" key="1">
    <citation type="journal article" date="2023" name="IScience">
        <title>Expanded male sex-determining region conserved during the evolution of homothallism in the green alga Volvox.</title>
        <authorList>
            <person name="Yamamoto K."/>
            <person name="Matsuzaki R."/>
            <person name="Mahakham W."/>
            <person name="Heman W."/>
            <person name="Sekimoto H."/>
            <person name="Kawachi M."/>
            <person name="Minakuchi Y."/>
            <person name="Toyoda A."/>
            <person name="Nozaki H."/>
        </authorList>
    </citation>
    <scope>NUCLEOTIDE SEQUENCE [LARGE SCALE GENOMIC DNA]</scope>
    <source>
        <strain evidence="7 8">NIES-4468</strain>
    </source>
</reference>
<evidence type="ECO:0000256" key="1">
    <source>
        <dbReference type="ARBA" id="ARBA00004323"/>
    </source>
</evidence>
<protein>
    <recommendedName>
        <fullName evidence="6">Exostosin GT47 domain-containing protein</fullName>
    </recommendedName>
</protein>
<keyword evidence="5" id="KW-0472">Membrane</keyword>
<evidence type="ECO:0000256" key="3">
    <source>
        <dbReference type="ARBA" id="ARBA00023034"/>
    </source>
</evidence>
<keyword evidence="5" id="KW-0812">Transmembrane</keyword>
<gene>
    <name evidence="7" type="ORF">VaNZ11_005990</name>
</gene>